<dbReference type="AlphaFoldDB" id="A0A2S8BAV9"/>
<feature type="domain" description="Dipeptidylpeptidase IV N-terminal" evidence="2">
    <location>
        <begin position="138"/>
        <end position="423"/>
    </location>
</feature>
<dbReference type="GO" id="GO:0008239">
    <property type="term" value="F:dipeptidyl-peptidase activity"/>
    <property type="evidence" value="ECO:0007669"/>
    <property type="project" value="TreeGrafter"/>
</dbReference>
<evidence type="ECO:0000259" key="2">
    <source>
        <dbReference type="Pfam" id="PF00930"/>
    </source>
</evidence>
<dbReference type="EMBL" id="PHFW01000001">
    <property type="protein sequence ID" value="PQM29497.1"/>
    <property type="molecule type" value="Genomic_DNA"/>
</dbReference>
<dbReference type="InterPro" id="IPR029058">
    <property type="entry name" value="AB_hydrolase_fold"/>
</dbReference>
<keyword evidence="4" id="KW-1185">Reference proteome</keyword>
<gene>
    <name evidence="3" type="ORF">CVO77_00800</name>
</gene>
<name>A0A2S8BAV9_9SPHN</name>
<dbReference type="Gene3D" id="2.140.10.30">
    <property type="entry name" value="Dipeptidylpeptidase IV, N-terminal domain"/>
    <property type="match status" value="1"/>
</dbReference>
<dbReference type="Proteomes" id="UP000238954">
    <property type="component" value="Chromosome"/>
</dbReference>
<dbReference type="Pfam" id="PF00326">
    <property type="entry name" value="Peptidase_S9"/>
    <property type="match status" value="1"/>
</dbReference>
<protein>
    <recommendedName>
        <fullName evidence="5">S9 family peptidase</fullName>
    </recommendedName>
</protein>
<dbReference type="InterPro" id="IPR050278">
    <property type="entry name" value="Serine_Prot_S9B/DPPIV"/>
</dbReference>
<evidence type="ECO:0000313" key="4">
    <source>
        <dbReference type="Proteomes" id="UP000238954"/>
    </source>
</evidence>
<sequence length="783" mass="85308">MMSITANPLSAETYARAAAFAPPAFVPHLSGVSQGYWVDADHHFFCVTEVNAEGDMATVPKIANVDSDTVVTVMEPGTLAALIAGHGEKDIDVAALAAAQYDMPDMDTLVVCVGPDSYHVELGGPTLLDVQTLDPTPALHSPDGRYATFLKDHAVWLRDRMTGATTQLSPDGAVHHAYGAGPESGIMPVTGRKFPMPNGLWSADSQWFVTHRIDERALPDAGLVEHVPIDGKRATPHIYKVAGPDVEPGQVEFVAFHISSGRAVSSAEWPLICQPFSPFAFRSCWFSGDSLYFLRWDRFSSELALMGLDLATGELSTVLERKAESGWLDTHPMITGQPIIRPLPESGELIWYSDADGYAHLYLHDLASGTLKNAITSGAWMVREIVHVDTAKRRVLLLASGFEDDTDRGHRRLCAVNFDGGDFRTLLAVDGDVAAPADPVSGVDQLKSFRPSYASGGVSPGGRHVVVSIGSADQPTRTILVEIATGRQTELFQSNVEKLWTAPKPQRFEVLAADGVTPLYGAMYFPTGFDPAGCYPLVDYVYPGPQLNWFVRRFPSVMALNLQSVVELGMIGIILETRGMPNRSRAFHQAGQGRMLEPQLSDHVAAIKQLGERHGFLDRNRVGMFGQSGGGHATARAMFDYADIFKAGVSICGNHDNRNYISYWIDKYGGRPGTFEREEQSNVTVAHKLRGKLLLIHGDMDDNVHPAHTLAVSAALIAANKDFEHLIVPGAGHGVLLESPYAFRRLLDFLARHLIGAEPPGEYPLNWSPADYHATLRLMNDAI</sequence>
<accession>A0A2S8BAV9</accession>
<organism evidence="3 4">
    <name type="scientific">Sphingopyxis lindanitolerans</name>
    <dbReference type="NCBI Taxonomy" id="2054227"/>
    <lineage>
        <taxon>Bacteria</taxon>
        <taxon>Pseudomonadati</taxon>
        <taxon>Pseudomonadota</taxon>
        <taxon>Alphaproteobacteria</taxon>
        <taxon>Sphingomonadales</taxon>
        <taxon>Sphingomonadaceae</taxon>
        <taxon>Sphingopyxis</taxon>
    </lineage>
</organism>
<evidence type="ECO:0000259" key="1">
    <source>
        <dbReference type="Pfam" id="PF00326"/>
    </source>
</evidence>
<evidence type="ECO:0008006" key="5">
    <source>
        <dbReference type="Google" id="ProtNLM"/>
    </source>
</evidence>
<dbReference type="PANTHER" id="PTHR11731:SF193">
    <property type="entry name" value="DIPEPTIDYL PEPTIDASE 9"/>
    <property type="match status" value="1"/>
</dbReference>
<dbReference type="Pfam" id="PF00930">
    <property type="entry name" value="DPPIV_N"/>
    <property type="match status" value="1"/>
</dbReference>
<comment type="caution">
    <text evidence="3">The sequence shown here is derived from an EMBL/GenBank/DDBJ whole genome shotgun (WGS) entry which is preliminary data.</text>
</comment>
<evidence type="ECO:0000313" key="3">
    <source>
        <dbReference type="EMBL" id="PQM29497.1"/>
    </source>
</evidence>
<reference evidence="4" key="1">
    <citation type="submission" date="2017-11" db="EMBL/GenBank/DDBJ databases">
        <title>The complete genome sequence of Sphingopyxis pomeranensis sp. nov. strain WS5A3p.</title>
        <authorList>
            <person name="Kaminski M.A."/>
        </authorList>
    </citation>
    <scope>NUCLEOTIDE SEQUENCE [LARGE SCALE GENOMIC DNA]</scope>
    <source>
        <strain evidence="4">WS5A3p</strain>
    </source>
</reference>
<dbReference type="PANTHER" id="PTHR11731">
    <property type="entry name" value="PROTEASE FAMILY S9B,C DIPEPTIDYL-PEPTIDASE IV-RELATED"/>
    <property type="match status" value="1"/>
</dbReference>
<dbReference type="SUPFAM" id="SSF53474">
    <property type="entry name" value="alpha/beta-Hydrolases"/>
    <property type="match status" value="1"/>
</dbReference>
<dbReference type="Gene3D" id="3.40.50.1820">
    <property type="entry name" value="alpha/beta hydrolase"/>
    <property type="match status" value="1"/>
</dbReference>
<dbReference type="InterPro" id="IPR002469">
    <property type="entry name" value="Peptidase_S9B_N"/>
</dbReference>
<dbReference type="InterPro" id="IPR001375">
    <property type="entry name" value="Peptidase_S9_cat"/>
</dbReference>
<dbReference type="GO" id="GO:0008236">
    <property type="term" value="F:serine-type peptidase activity"/>
    <property type="evidence" value="ECO:0007669"/>
    <property type="project" value="InterPro"/>
</dbReference>
<dbReference type="GO" id="GO:0006508">
    <property type="term" value="P:proteolysis"/>
    <property type="evidence" value="ECO:0007669"/>
    <property type="project" value="InterPro"/>
</dbReference>
<dbReference type="SUPFAM" id="SSF82171">
    <property type="entry name" value="DPP6 N-terminal domain-like"/>
    <property type="match status" value="1"/>
</dbReference>
<feature type="domain" description="Peptidase S9 prolyl oligopeptidase catalytic" evidence="1">
    <location>
        <begin position="558"/>
        <end position="754"/>
    </location>
</feature>
<proteinExistence type="predicted"/>